<accession>A0A146FEP4</accession>
<evidence type="ECO:0000313" key="2">
    <source>
        <dbReference type="Proteomes" id="UP000075230"/>
    </source>
</evidence>
<proteinExistence type="predicted"/>
<comment type="caution">
    <text evidence="1">The sequence shown here is derived from an EMBL/GenBank/DDBJ whole genome shotgun (WGS) entry which is preliminary data.</text>
</comment>
<dbReference type="AlphaFoldDB" id="A0A146FEP4"/>
<reference evidence="1 2" key="1">
    <citation type="journal article" date="2016" name="DNA Res.">
        <title>Genome sequence of Aspergillus luchuensis NBRC 4314.</title>
        <authorList>
            <person name="Yamada O."/>
            <person name="Machida M."/>
            <person name="Hosoyama A."/>
            <person name="Goto M."/>
            <person name="Takahashi T."/>
            <person name="Futagami T."/>
            <person name="Yamagata Y."/>
            <person name="Takeuchi M."/>
            <person name="Kobayashi T."/>
            <person name="Koike H."/>
            <person name="Abe K."/>
            <person name="Asai K."/>
            <person name="Arita M."/>
            <person name="Fujita N."/>
            <person name="Fukuda K."/>
            <person name="Higa K."/>
            <person name="Horikawa H."/>
            <person name="Ishikawa T."/>
            <person name="Jinno K."/>
            <person name="Kato Y."/>
            <person name="Kirimura K."/>
            <person name="Mizutani O."/>
            <person name="Nakasone K."/>
            <person name="Sano M."/>
            <person name="Shiraishi Y."/>
            <person name="Tsukahara M."/>
            <person name="Gomi K."/>
        </authorList>
    </citation>
    <scope>NUCLEOTIDE SEQUENCE [LARGE SCALE GENOMIC DNA]</scope>
    <source>
        <strain evidence="1 2">RIB 2604</strain>
    </source>
</reference>
<organism evidence="1 2">
    <name type="scientific">Aspergillus kawachii</name>
    <name type="common">White koji mold</name>
    <name type="synonym">Aspergillus awamori var. kawachi</name>
    <dbReference type="NCBI Taxonomy" id="1069201"/>
    <lineage>
        <taxon>Eukaryota</taxon>
        <taxon>Fungi</taxon>
        <taxon>Dikarya</taxon>
        <taxon>Ascomycota</taxon>
        <taxon>Pezizomycotina</taxon>
        <taxon>Eurotiomycetes</taxon>
        <taxon>Eurotiomycetidae</taxon>
        <taxon>Eurotiales</taxon>
        <taxon>Aspergillaceae</taxon>
        <taxon>Aspergillus</taxon>
        <taxon>Aspergillus subgen. Circumdati</taxon>
    </lineage>
</organism>
<name>A0A146FEP4_ASPKA</name>
<protein>
    <submittedName>
        <fullName evidence="1">Uncharacterized protein</fullName>
    </submittedName>
</protein>
<dbReference type="Proteomes" id="UP000075230">
    <property type="component" value="Unassembled WGS sequence"/>
</dbReference>
<gene>
    <name evidence="1" type="ORF">RIB2604_01800930</name>
</gene>
<evidence type="ECO:0000313" key="1">
    <source>
        <dbReference type="EMBL" id="GAT24268.1"/>
    </source>
</evidence>
<dbReference type="EMBL" id="BCWF01000018">
    <property type="protein sequence ID" value="GAT24268.1"/>
    <property type="molecule type" value="Genomic_DNA"/>
</dbReference>
<reference evidence="2" key="2">
    <citation type="submission" date="2016-02" db="EMBL/GenBank/DDBJ databases">
        <title>Genome sequencing of Aspergillus luchuensis NBRC 4314.</title>
        <authorList>
            <person name="Yamada O."/>
        </authorList>
    </citation>
    <scope>NUCLEOTIDE SEQUENCE [LARGE SCALE GENOMIC DNA]</scope>
    <source>
        <strain evidence="2">RIB 2604</strain>
    </source>
</reference>
<sequence length="68" mass="7332">MQVIQAEKQPLNSMPALSNIANAPGMTRLVCTLASPVAGYLPTGDPTIQIIPPQSIFLCNFRSKLLIH</sequence>